<dbReference type="AlphaFoldDB" id="A0A914QJD9"/>
<dbReference type="WBParaSite" id="PDA_v2.g3608.t1">
    <property type="protein sequence ID" value="PDA_v2.g3608.t1"/>
    <property type="gene ID" value="PDA_v2.g3608"/>
</dbReference>
<name>A0A914QJD9_9BILA</name>
<evidence type="ECO:0000313" key="1">
    <source>
        <dbReference type="Proteomes" id="UP000887578"/>
    </source>
</evidence>
<dbReference type="Proteomes" id="UP000887578">
    <property type="component" value="Unplaced"/>
</dbReference>
<sequence length="135" mass="15273">MFNNLVQNTFADCFLTQVHGTSQLSKGQDKQPSKISLCDGLNSNKYSFFVSIIVPTIPGESTVIRDTSEIIEENSFVIKELISFISTFKKSKDIPSVIIYDKINEYKINDELTKNLPNNVPVFNITTKLLHIQEV</sequence>
<reference evidence="2" key="1">
    <citation type="submission" date="2022-11" db="UniProtKB">
        <authorList>
            <consortium name="WormBaseParasite"/>
        </authorList>
    </citation>
    <scope>IDENTIFICATION</scope>
</reference>
<protein>
    <submittedName>
        <fullName evidence="2">Uncharacterized protein</fullName>
    </submittedName>
</protein>
<organism evidence="1 2">
    <name type="scientific">Panagrolaimus davidi</name>
    <dbReference type="NCBI Taxonomy" id="227884"/>
    <lineage>
        <taxon>Eukaryota</taxon>
        <taxon>Metazoa</taxon>
        <taxon>Ecdysozoa</taxon>
        <taxon>Nematoda</taxon>
        <taxon>Chromadorea</taxon>
        <taxon>Rhabditida</taxon>
        <taxon>Tylenchina</taxon>
        <taxon>Panagrolaimomorpha</taxon>
        <taxon>Panagrolaimoidea</taxon>
        <taxon>Panagrolaimidae</taxon>
        <taxon>Panagrolaimus</taxon>
    </lineage>
</organism>
<keyword evidence="1" id="KW-1185">Reference proteome</keyword>
<accession>A0A914QJD9</accession>
<evidence type="ECO:0000313" key="2">
    <source>
        <dbReference type="WBParaSite" id="PDA_v2.g3608.t1"/>
    </source>
</evidence>
<proteinExistence type="predicted"/>